<keyword evidence="1" id="KW-0175">Coiled coil</keyword>
<evidence type="ECO:0000256" key="2">
    <source>
        <dbReference type="SAM" id="MobiDB-lite"/>
    </source>
</evidence>
<sequence>MNGKQGPIMFLQTLRDHFPSLQISGDLSSSRTIANLSIKHSNTRFSISFTASEVTLPFCSNGVTFTLTPSAIVKDPHLVVVKHSSLIPSITQLPFTQNDKIITEEKASRTSAASKLVQAYFIEPLFKKSINRIVSDLRNSETHQIIMQSLNVLIIEDSLDKREWVTFKSKTTSMKTKHLVETFLNPNTLVSDDIAAFVLENFEVISTFVELSTGIDELSVATEDHNCTVSTNNMYSLSPSMDCKTARIKVSIKELSASLSGTLKIHSEQSNTDSDEGTKKKTSAFYSMKSTHSEQWNFSILTFEPTSVSINATCIIVSLHSHNRAKTTFTFTSLVISSLVHGEISLPLLIKELNEECDQPSQINVSKPNAHSAFSFTTKHQKLKMRDIFSAEQPKLYINSLSLSIDSSTNTTSKEHSLHQTFWEQHASPTTMYSSLCKIDKAVFIPSSQMPLSFSSEGTLTDSEDSLIPINVLINSLNHGKFNNTGLSVENLAVYIDWTSNEKKHLLPSLCLSDCDSISISLRNIVDFESLVPLQTFFPTSQSQPSTNHTPPFSVKTSRLTLVSEENKPKQSSSSCRKGPSVIISSENASLEHSLTPEDSILLTGNETRINVYNESKQPGIMSYFPTLGFSSSWRQKTQDVDTGRKDDGRLVFSEHQIKLTVAGNAQLNFSPSFFTSTVSEFILEPLSPLVTLIKATIPVRKIDVKSRQFLIQTTQVQALCSLSDASTPILLHTPSVSVHVESTPIVQVTGRSKRIVLDPSDPTFLLIESLGFINTCRVTFEQGTTLSLVEKESEILTVLSISRIEIAHRTVKSHSNVIAVPTLDETEGVQIVVGSVTLETKQEVIDSLSKTIAILLKHSSLLLFTRLQKPKNLAVSVELIKANFSNEEMDDAITLEMSLNANRAQNLFSTQFNNFSMRSDHSVLSSINQIVYSNGTVVTPFAVERISPFLAVPSSFQSFLLFDGTCNPVFYADPSTIQREKPQTPKTDVGTHNIRAVALTQLCEMWKEKSWEREKSVLQAETERLSQIRQRSTKKKTWTTSDSVSPFSTLSEPVNAQSSEKWISERESVRAQEKKELTQKFKQESKNSSPEETPKPFELPKDEESEQIISVLRSTLKLAQKSQKSRNVLLTPRKPIVSQEESKNEISQRYEMVERKPIKSLVFDSQSSPHHEPHEEEIAEFSLFVLEPVIAANATSQETDEAAQLDLLHTDFVRVMETLDEKETTFDPIVVMTDNITIDSLTLNVPGAKDSKHSSKLNELIGHMLESVVRGVDSMLPAINRIILDKKTKEEPSDELMTPVTIHLNNTSLNVIEDGQTFEERIEEHAEAMFDELSTLHGTGDLPFDSDSFEKKILRVKEVENEKHHVLMSFTLQTILLHVTEERENDKSSLRILFDVTRGEGTISSFTTHPLLSFKKAALALTFVPLPHQDEHLNTKTDSFEDAPSNALTPFNVPDVSDPPQPISEAAAFELTSLSITIERPTITITDHQRSLIDAILFTIPHPTDTFTRHQSPLHSLTSVIPFSSLFERTRLSSSFRGAACVHHVTLSLAVPDSIRKSMEYARNMLDKPSESNFVQSVLFSLERVAAVVSPSHCVLSLTNGSVVLPSAVTRKGFVCSHLSSVLVPNCIVTGSFDERNFMFNLEPSSSSAPSLIFELSATDTALILETLLHHLTDGCSTFNIIRRFSLRTPIVVNVNTSKIVGAMVSSSALLTGTVFDRIVETLPIVTGSEEYPSENLNPFRVVLSLASFNASHTFTQINDNSFDNTAFYIKSPKLKLFNATATVSKNTLDHSLSHTIADAVPTTAFKSGVAKPSLMFLHSDGTRQKNVLFSKQPKVTNAKKQKIGIEFVSSAMTTAEQEAESGNFNIVDIPTWTTRQSSPSTGKTSDQMSMSEVLHSLVPHWEPFVEWASEQIQLARPATSSSDSPDRRHATPSELTVDRLHLTITPFSLQCASDLISTFDILLHIGKQTTVQILRDPMDVDRVNMMNSLRNTPTLTCKVTAAQIDLLMDETAESAIVLASSRSLFELSSLTTLQTSHNDDHVPVEIGKRVKCVVEPGFSIISLGREQVESTPVEQIIATVSSNIAVSVVKFNATLIPQSQPVTSVQCLISAVNVTQPNLTSLHVLTQCTSTLISVVSSLPSTAARLSLLFTLPLSHRTIVSIANNFLTRVLSDYPVNDIVLACQNLREDQCTGSSLSATLSFFVRTMNLLSMRESDLIDGIVTQTKETVRTFNTLINSEDQVADENLDLVESAAQYGTTMANSVLFHRTLQAFVTVLSSTNNSEMSHSSKQKQEPSTLLPSFLNISRKSFFEMISSNHYNTFLSVLKGHGYVVEPLASTQIREKFTLDVGIRVPKPVRPAVPEVIDEEKRAKQEKRRQFIRDCRAKGLNPTEERRRLREERKQVRKMERQMVRRQRIADAKKRKAEYNRKLETIDLELEIADTDEERVRLQAEKEKLITDFAKQESQSKQEKEMENEKRKQKRLLRMQHKQRSDQNRTPNPDLTDMSSAPNTPPPTDTSQPALLNPRAVKQTKAREGVIIPTSTPALFEDQKRPFETASLLPSSLVFSSSNILPLVDAEAAQEDKSNWRASFFSKFRGYVSANSTAQLDAIVEYLGSVLCEEVTAPSVVFTATVGQIVILPSSEHTSDDVFTFSARLTGLSVSVAPTAEGSVIANVNMIGLDVRESQSNSTNPIGRISQIKHKEPEIDEDSSSEGVSDESNSEREDAGPERLKRHVLSEFDIVGASCSFTSLETLVENNIATSPNSPFLLTHLLFSFKAVPSASERCVDAATTLACVNQRLLRKTGFTTDNDDYTANALGLSFVTSPQTKLQILDLSLRNTRFELTEDFAQQLSDVLTSVLVQPLESQREELVEEYNQQMDEYKLKRQDKMRDLLDSRINEIETLGEQAVQTELASKHTGSIMYVSAPPSTTDLIQFYAKLARQERGKQHQADTAALQVKSEQHSQFVSDSIVEFDQDEFAYLLLEYGVSVDQRHANCFVVSPQADHQKALEVMFRHARAAHLPLDEDDKKVEERLRTLHTQIEALSGSIHSFERLTASVNFSNCVLIEVGSAEAPVPIPLDTSKNELSLADLSCTPSDLVSLLISEIRDMKDAVKDLVSIALRILKADQKNAQMVDNAYYEVLLQLSNPPADGETERVLDKTRLEMFAEGRGQDWDDFYARVMKIVNEEFEDAEKKSPRQPKTLEPIAMIETQSRTAFPSFEKGVFVRTQQQLQTPSERKMEKKEKVAMVGMDGFTYLVILLFKQTLKRDEELRRKNERDLSMKDTLSLERKLEQIRHFAEGIRSEGGTT</sequence>
<feature type="compositionally biased region" description="Polar residues" evidence="2">
    <location>
        <begin position="2498"/>
        <end position="2512"/>
    </location>
</feature>
<feature type="compositionally biased region" description="Basic and acidic residues" evidence="2">
    <location>
        <begin position="2463"/>
        <end position="2480"/>
    </location>
</feature>
<evidence type="ECO:0000256" key="1">
    <source>
        <dbReference type="SAM" id="Coils"/>
    </source>
</evidence>
<dbReference type="EMBL" id="JARBJD010000337">
    <property type="protein sequence ID" value="KAK2943608.1"/>
    <property type="molecule type" value="Genomic_DNA"/>
</dbReference>
<feature type="compositionally biased region" description="Basic and acidic residues" evidence="2">
    <location>
        <begin position="2723"/>
        <end position="2733"/>
    </location>
</feature>
<keyword evidence="4" id="KW-1185">Reference proteome</keyword>
<feature type="compositionally biased region" description="Basic and acidic residues" evidence="2">
    <location>
        <begin position="1093"/>
        <end position="1103"/>
    </location>
</feature>
<feature type="coiled-coil region" evidence="1">
    <location>
        <begin position="2864"/>
        <end position="2895"/>
    </location>
</feature>
<proteinExistence type="predicted"/>
<comment type="caution">
    <text evidence="3">The sequence shown here is derived from an EMBL/GenBank/DDBJ whole genome shotgun (WGS) entry which is preliminary data.</text>
</comment>
<feature type="compositionally biased region" description="Polar residues" evidence="2">
    <location>
        <begin position="1047"/>
        <end position="1062"/>
    </location>
</feature>
<dbReference type="Proteomes" id="UP001281761">
    <property type="component" value="Unassembled WGS sequence"/>
</dbReference>
<reference evidence="3 4" key="1">
    <citation type="journal article" date="2022" name="bioRxiv">
        <title>Genomics of Preaxostyla Flagellates Illuminates Evolutionary Transitions and the Path Towards Mitochondrial Loss.</title>
        <authorList>
            <person name="Novak L.V.F."/>
            <person name="Treitli S.C."/>
            <person name="Pyrih J."/>
            <person name="Halakuc P."/>
            <person name="Pipaliya S.V."/>
            <person name="Vacek V."/>
            <person name="Brzon O."/>
            <person name="Soukal P."/>
            <person name="Eme L."/>
            <person name="Dacks J.B."/>
            <person name="Karnkowska A."/>
            <person name="Elias M."/>
            <person name="Hampl V."/>
        </authorList>
    </citation>
    <scope>NUCLEOTIDE SEQUENCE [LARGE SCALE GENOMIC DNA]</scope>
    <source>
        <strain evidence="3">NAU3</strain>
        <tissue evidence="3">Gut</tissue>
    </source>
</reference>
<feature type="region of interest" description="Disordered" evidence="2">
    <location>
        <begin position="1027"/>
        <end position="1105"/>
    </location>
</feature>
<evidence type="ECO:0000313" key="4">
    <source>
        <dbReference type="Proteomes" id="UP001281761"/>
    </source>
</evidence>
<evidence type="ECO:0000313" key="3">
    <source>
        <dbReference type="EMBL" id="KAK2943608.1"/>
    </source>
</evidence>
<feature type="compositionally biased region" description="Basic and acidic residues" evidence="2">
    <location>
        <begin position="1063"/>
        <end position="1086"/>
    </location>
</feature>
<gene>
    <name evidence="3" type="ORF">BLNAU_21488</name>
</gene>
<name>A0ABQ9WWA8_9EUKA</name>
<feature type="region of interest" description="Disordered" evidence="2">
    <location>
        <begin position="2463"/>
        <end position="2526"/>
    </location>
</feature>
<protein>
    <submittedName>
        <fullName evidence="3">Uncharacterized protein</fullName>
    </submittedName>
</protein>
<accession>A0ABQ9WWA8</accession>
<feature type="compositionally biased region" description="Basic residues" evidence="2">
    <location>
        <begin position="2481"/>
        <end position="2492"/>
    </location>
</feature>
<organism evidence="3 4">
    <name type="scientific">Blattamonas nauphoetae</name>
    <dbReference type="NCBI Taxonomy" id="2049346"/>
    <lineage>
        <taxon>Eukaryota</taxon>
        <taxon>Metamonada</taxon>
        <taxon>Preaxostyla</taxon>
        <taxon>Oxymonadida</taxon>
        <taxon>Blattamonas</taxon>
    </lineage>
</organism>
<feature type="region of interest" description="Disordered" evidence="2">
    <location>
        <begin position="2688"/>
        <end position="2733"/>
    </location>
</feature>